<evidence type="ECO:0000256" key="12">
    <source>
        <dbReference type="PIRSR" id="PIRSR036958-2"/>
    </source>
</evidence>
<accession>A0A6A4VRS5</accession>
<organism evidence="16 17">
    <name type="scientific">Amphibalanus amphitrite</name>
    <name type="common">Striped barnacle</name>
    <name type="synonym">Balanus amphitrite</name>
    <dbReference type="NCBI Taxonomy" id="1232801"/>
    <lineage>
        <taxon>Eukaryota</taxon>
        <taxon>Metazoa</taxon>
        <taxon>Ecdysozoa</taxon>
        <taxon>Arthropoda</taxon>
        <taxon>Crustacea</taxon>
        <taxon>Multicrustacea</taxon>
        <taxon>Cirripedia</taxon>
        <taxon>Thoracica</taxon>
        <taxon>Thoracicalcarea</taxon>
        <taxon>Balanomorpha</taxon>
        <taxon>Balanoidea</taxon>
        <taxon>Balanidae</taxon>
        <taxon>Amphibalaninae</taxon>
        <taxon>Amphibalanus</taxon>
    </lineage>
</organism>
<dbReference type="EMBL" id="VIIS01001695">
    <property type="protein sequence ID" value="KAF0294274.1"/>
    <property type="molecule type" value="Genomic_DNA"/>
</dbReference>
<dbReference type="InterPro" id="IPR001339">
    <property type="entry name" value="mRNA_cap_enzyme_adenylation"/>
</dbReference>
<feature type="binding site" evidence="13">
    <location>
        <position position="331"/>
    </location>
    <ligand>
        <name>GTP</name>
        <dbReference type="ChEBI" id="CHEBI:37565"/>
    </ligand>
</feature>
<keyword evidence="6 10" id="KW-0506">mRNA capping</keyword>
<dbReference type="SUPFAM" id="SSF56091">
    <property type="entry name" value="DNA ligase/mRNA capping enzyme, catalytic domain"/>
    <property type="match status" value="1"/>
</dbReference>
<evidence type="ECO:0000256" key="2">
    <source>
        <dbReference type="ARBA" id="ARBA00022664"/>
    </source>
</evidence>
<dbReference type="GO" id="GO:0004651">
    <property type="term" value="F:polynucleotide 5'-phosphatase activity"/>
    <property type="evidence" value="ECO:0007669"/>
    <property type="project" value="UniProtKB-UniRule"/>
</dbReference>
<evidence type="ECO:0000256" key="9">
    <source>
        <dbReference type="ARBA" id="ARBA00044624"/>
    </source>
</evidence>
<dbReference type="CDD" id="cd17664">
    <property type="entry name" value="Mce1_N"/>
    <property type="match status" value="1"/>
</dbReference>
<comment type="similarity">
    <text evidence="10">In the N-terminal section; belongs to the non-receptor class of the protein-tyrosine phosphatase family.</text>
</comment>
<feature type="region of interest" description="Disordered" evidence="14">
    <location>
        <begin position="208"/>
        <end position="268"/>
    </location>
</feature>
<dbReference type="Pfam" id="PF00782">
    <property type="entry name" value="DSPc"/>
    <property type="match status" value="1"/>
</dbReference>
<comment type="caution">
    <text evidence="16">The sequence shown here is derived from an EMBL/GenBank/DDBJ whole genome shotgun (WGS) entry which is preliminary data.</text>
</comment>
<keyword evidence="8 10" id="KW-0539">Nucleus</keyword>
<evidence type="ECO:0000256" key="7">
    <source>
        <dbReference type="ARBA" id="ARBA00023134"/>
    </source>
</evidence>
<dbReference type="GO" id="GO:0005525">
    <property type="term" value="F:GTP binding"/>
    <property type="evidence" value="ECO:0007669"/>
    <property type="project" value="UniProtKB-UniRule"/>
</dbReference>
<keyword evidence="7 10" id="KW-0342">GTP-binding</keyword>
<evidence type="ECO:0000256" key="6">
    <source>
        <dbReference type="ARBA" id="ARBA00023042"/>
    </source>
</evidence>
<keyword evidence="5 10" id="KW-0547">Nucleotide-binding</keyword>
<comment type="function">
    <text evidence="10">Bifunctional mRNA-capping enzyme exhibiting RNA 5'-triphosphate monophosphatase activity in the N-terminal part and mRNA guanylyltransferase activity in the C-terminal part. Catalyzes the first two steps of cap formation: by removing the gamma-phosphate from the 5'-triphosphate end of nascent mRNA to yield a diphosphate end, and by transferring the GMP moiety of GTP to the 5'-diphosphate terminus of RNA via a covalent enzyme-GMP reaction intermediate.</text>
</comment>
<dbReference type="GO" id="GO:0004484">
    <property type="term" value="F:mRNA guanylyltransferase activity"/>
    <property type="evidence" value="ECO:0007669"/>
    <property type="project" value="UniProtKB-UniRule"/>
</dbReference>
<evidence type="ECO:0000256" key="13">
    <source>
        <dbReference type="PIRSR" id="PIRSR036958-3"/>
    </source>
</evidence>
<feature type="binding site" evidence="13">
    <location>
        <begin position="491"/>
        <end position="493"/>
    </location>
    <ligand>
        <name>GTP</name>
        <dbReference type="ChEBI" id="CHEBI:37565"/>
    </ligand>
</feature>
<dbReference type="Gene3D" id="3.90.190.10">
    <property type="entry name" value="Protein tyrosine phosphatase superfamily"/>
    <property type="match status" value="1"/>
</dbReference>
<dbReference type="OrthoDB" id="200924at2759"/>
<feature type="compositionally biased region" description="Acidic residues" evidence="14">
    <location>
        <begin position="228"/>
        <end position="243"/>
    </location>
</feature>
<comment type="similarity">
    <text evidence="10">In the C-terminal section; belongs to the eukaryotic GTase family.</text>
</comment>
<feature type="compositionally biased region" description="Polar residues" evidence="14">
    <location>
        <begin position="1"/>
        <end position="22"/>
    </location>
</feature>
<keyword evidence="10" id="KW-0378">Hydrolase</keyword>
<comment type="subcellular location">
    <subcellularLocation>
        <location evidence="1 10">Nucleus</location>
    </subcellularLocation>
</comment>
<dbReference type="InterPro" id="IPR000340">
    <property type="entry name" value="Dual-sp_phosphatase_cat-dom"/>
</dbReference>
<keyword evidence="4 10" id="KW-0548">Nucleotidyltransferase</keyword>
<feature type="binding site" evidence="13">
    <location>
        <position position="347"/>
    </location>
    <ligand>
        <name>GTP</name>
        <dbReference type="ChEBI" id="CHEBI:37565"/>
    </ligand>
</feature>
<dbReference type="PIRSF" id="PIRSF036958">
    <property type="entry name" value="mRNA_capping_HCE"/>
    <property type="match status" value="1"/>
</dbReference>
<evidence type="ECO:0000256" key="8">
    <source>
        <dbReference type="ARBA" id="ARBA00023242"/>
    </source>
</evidence>
<dbReference type="Pfam" id="PF03919">
    <property type="entry name" value="mRNA_cap_C"/>
    <property type="match status" value="1"/>
</dbReference>
<dbReference type="PROSITE" id="PS00383">
    <property type="entry name" value="TYR_PHOSPHATASE_1"/>
    <property type="match status" value="1"/>
</dbReference>
<dbReference type="InterPro" id="IPR000387">
    <property type="entry name" value="Tyr_Pase_dom"/>
</dbReference>
<dbReference type="Gene3D" id="2.40.50.140">
    <property type="entry name" value="Nucleic acid-binding proteins"/>
    <property type="match status" value="1"/>
</dbReference>
<dbReference type="AlphaFoldDB" id="A0A6A4VRS5"/>
<evidence type="ECO:0000313" key="17">
    <source>
        <dbReference type="Proteomes" id="UP000440578"/>
    </source>
</evidence>
<dbReference type="SUPFAM" id="SSF52799">
    <property type="entry name" value="(Phosphotyrosine protein) phosphatases II"/>
    <property type="match status" value="1"/>
</dbReference>
<dbReference type="Proteomes" id="UP000440578">
    <property type="component" value="Unassembled WGS sequence"/>
</dbReference>
<dbReference type="GO" id="GO:0140818">
    <property type="term" value="F:mRNA 5'-triphosphate monophosphatase activity"/>
    <property type="evidence" value="ECO:0007669"/>
    <property type="project" value="UniProtKB-EC"/>
</dbReference>
<feature type="region of interest" description="Disordered" evidence="14">
    <location>
        <begin position="1"/>
        <end position="33"/>
    </location>
</feature>
<dbReference type="EC" id="2.7.7.50" evidence="10"/>
<protein>
    <recommendedName>
        <fullName evidence="10">mRNA-capping enzyme</fullName>
    </recommendedName>
    <domain>
        <recommendedName>
            <fullName evidence="10">mRNA 5'-triphosphate monophosphatase</fullName>
            <ecNumber evidence="10">3.6.1.74</ecNumber>
        </recommendedName>
        <alternativeName>
            <fullName evidence="10">mRNA 5'-phosphatase</fullName>
        </alternativeName>
    </domain>
    <domain>
        <recommendedName>
            <fullName evidence="10">mRNA guanylyltransferase</fullName>
            <ecNumber evidence="10">2.7.7.50</ecNumber>
        </recommendedName>
        <alternativeName>
            <fullName evidence="10">GTP--RNA guanylyltransferase</fullName>
            <shortName evidence="10">GTase</shortName>
        </alternativeName>
    </domain>
</protein>
<dbReference type="PROSITE" id="PS50056">
    <property type="entry name" value="TYR_PHOSPHATASE_2"/>
    <property type="match status" value="1"/>
</dbReference>
<feature type="active site" description="Phosphocysteine intermediate" evidence="11">
    <location>
        <position position="153"/>
    </location>
</feature>
<sequence>MPLFSSLTHLTPSSAAQSTTMNGSGRGPGPVPPRWLQCPRKALSVIGDKFMAFKTPLSSQFDAQVPVECRFNPGMLVSSLKQYKVKLGLWIDLTNTTRFYPREEVEEELGIKYVKLQCRGHGETPSPEQTRVFINLCSTFIKKNPLQMIGIHCTHGFNRSGFLIAAFLVENGDWSIEAAVDAFARARPPGIYKKDYIDELFRRYGDVEDAPDAPEMPDWCYDEASNGLDDDGDPLTSGGDDDSAPAARTAGGGGGRRERNKKNPQFMEGVPGVRAITSQPRLGQIQKRIQEMCGWNDTGFPGCQPVSMDRDNMQFLADTPYKVSWKADGTRYMMLIDGEDQIYFADRDNAIFRARGLTFPYRKNLSEHLADTLVDGEMVIDRINGQDHPRFLVYDIIRFRGEEVGKTRFDTRLTCIRKEIIEARHTAIEAGRLDKSSEPFSIRAKDFWDPMQTNSLLSEKFCRSLGHEPDGLIFQPLNDPYVAGRCDMVLKWKPASHNSVDFRLKIVNEGGEGMLTRKRGLLYVGSLQSPFAQIKLTKELKALNNKIIECTFENNQWVFMRERTDKSYPNGYETAKSVCNTIQHPVTKEMLLSFIRERAKRRPDNDLMPPPAAKRQR</sequence>
<dbReference type="GO" id="GO:0005634">
    <property type="term" value="C:nucleus"/>
    <property type="evidence" value="ECO:0007669"/>
    <property type="project" value="UniProtKB-SubCell"/>
</dbReference>
<dbReference type="PANTHER" id="PTHR10367:SF17">
    <property type="entry name" value="MRNA-CAPPING ENZYME"/>
    <property type="match status" value="1"/>
</dbReference>
<dbReference type="SUPFAM" id="SSF50249">
    <property type="entry name" value="Nucleic acid-binding proteins"/>
    <property type="match status" value="1"/>
</dbReference>
<keyword evidence="2 10" id="KW-0507">mRNA processing</keyword>
<dbReference type="FunFam" id="3.30.470.30:FF:000040">
    <property type="entry name" value="mRNA-capping enzyme"/>
    <property type="match status" value="1"/>
</dbReference>
<dbReference type="InterPro" id="IPR016130">
    <property type="entry name" value="Tyr_Pase_AS"/>
</dbReference>
<dbReference type="InterPro" id="IPR013846">
    <property type="entry name" value="mRNA_cap_enzyme_C"/>
</dbReference>
<proteinExistence type="inferred from homology"/>
<keyword evidence="3 10" id="KW-0808">Transferase</keyword>
<evidence type="ECO:0000259" key="15">
    <source>
        <dbReference type="PROSITE" id="PS50056"/>
    </source>
</evidence>
<feature type="active site" description="N6-GMP-lysine intermediate" evidence="12">
    <location>
        <position position="326"/>
    </location>
</feature>
<evidence type="ECO:0000256" key="1">
    <source>
        <dbReference type="ARBA" id="ARBA00004123"/>
    </source>
</evidence>
<dbReference type="FunFam" id="2.40.50.140:FF:000111">
    <property type="entry name" value="mRNA-capping enzyme"/>
    <property type="match status" value="1"/>
</dbReference>
<dbReference type="PANTHER" id="PTHR10367">
    <property type="entry name" value="MRNA-CAPPING ENZYME"/>
    <property type="match status" value="1"/>
</dbReference>
<evidence type="ECO:0000313" key="16">
    <source>
        <dbReference type="EMBL" id="KAF0294274.1"/>
    </source>
</evidence>
<dbReference type="GO" id="GO:0004721">
    <property type="term" value="F:phosphoprotein phosphatase activity"/>
    <property type="evidence" value="ECO:0007669"/>
    <property type="project" value="UniProtKB-UniRule"/>
</dbReference>
<comment type="catalytic activity">
    <reaction evidence="9">
        <text>a 5'-end diphospho-ribonucleoside in mRNA + GTP + H(+) = a 5'-end (5'-triphosphoguanosine)-ribonucleoside in mRNA + diphosphate</text>
        <dbReference type="Rhea" id="RHEA:67012"/>
        <dbReference type="Rhea" id="RHEA-COMP:17165"/>
        <dbReference type="Rhea" id="RHEA-COMP:17166"/>
        <dbReference type="ChEBI" id="CHEBI:15378"/>
        <dbReference type="ChEBI" id="CHEBI:33019"/>
        <dbReference type="ChEBI" id="CHEBI:37565"/>
        <dbReference type="ChEBI" id="CHEBI:167616"/>
        <dbReference type="ChEBI" id="CHEBI:167617"/>
        <dbReference type="EC" id="2.7.7.50"/>
    </reaction>
    <physiologicalReaction direction="left-to-right" evidence="9">
        <dbReference type="Rhea" id="RHEA:67013"/>
    </physiologicalReaction>
</comment>
<evidence type="ECO:0000256" key="10">
    <source>
        <dbReference type="PIRNR" id="PIRNR036958"/>
    </source>
</evidence>
<dbReference type="GO" id="GO:0005524">
    <property type="term" value="F:ATP binding"/>
    <property type="evidence" value="ECO:0007669"/>
    <property type="project" value="InterPro"/>
</dbReference>
<evidence type="ECO:0000256" key="3">
    <source>
        <dbReference type="ARBA" id="ARBA00022679"/>
    </source>
</evidence>
<dbReference type="Pfam" id="PF01331">
    <property type="entry name" value="mRNA_cap_enzyme"/>
    <property type="match status" value="1"/>
</dbReference>
<name>A0A6A4VRS5_AMPAM</name>
<dbReference type="CDD" id="cd07895">
    <property type="entry name" value="Adenylation_mRNA_capping"/>
    <property type="match status" value="1"/>
</dbReference>
<reference evidence="16 17" key="1">
    <citation type="submission" date="2019-07" db="EMBL/GenBank/DDBJ databases">
        <title>Draft genome assembly of a fouling barnacle, Amphibalanus amphitrite (Darwin, 1854): The first reference genome for Thecostraca.</title>
        <authorList>
            <person name="Kim W."/>
        </authorList>
    </citation>
    <scope>NUCLEOTIDE SEQUENCE [LARGE SCALE GENOMIC DNA]</scope>
    <source>
        <strain evidence="16">SNU_AA5</strain>
        <tissue evidence="16">Soma without cirri and trophi</tissue>
    </source>
</reference>
<feature type="binding site" evidence="13">
    <location>
        <begin position="375"/>
        <end position="377"/>
    </location>
    <ligand>
        <name>GTP</name>
        <dbReference type="ChEBI" id="CHEBI:37565"/>
    </ligand>
</feature>
<evidence type="ECO:0000256" key="4">
    <source>
        <dbReference type="ARBA" id="ARBA00022695"/>
    </source>
</evidence>
<gene>
    <name evidence="16" type="primary">Rngtt_1</name>
    <name evidence="16" type="ORF">FJT64_008032</name>
</gene>
<evidence type="ECO:0000256" key="5">
    <source>
        <dbReference type="ARBA" id="ARBA00022741"/>
    </source>
</evidence>
<dbReference type="InterPro" id="IPR017074">
    <property type="entry name" value="mRNA_cap_enz_bifunc"/>
</dbReference>
<evidence type="ECO:0000256" key="14">
    <source>
        <dbReference type="SAM" id="MobiDB-lite"/>
    </source>
</evidence>
<feature type="binding site" evidence="13">
    <location>
        <begin position="561"/>
        <end position="566"/>
    </location>
    <ligand>
        <name>GTP</name>
        <dbReference type="ChEBI" id="CHEBI:37565"/>
    </ligand>
</feature>
<evidence type="ECO:0000256" key="11">
    <source>
        <dbReference type="PIRSR" id="PIRSR036958-1"/>
    </source>
</evidence>
<dbReference type="InterPro" id="IPR029021">
    <property type="entry name" value="Prot-tyrosine_phosphatase-like"/>
</dbReference>
<dbReference type="FunFam" id="3.90.190.10:FF:000040">
    <property type="entry name" value="mRNA-capping enzyme"/>
    <property type="match status" value="1"/>
</dbReference>
<comment type="catalytic activity">
    <reaction evidence="10">
        <text>a 5'-end triphospho-ribonucleoside in mRNA + H2O = a 5'-end diphospho-ribonucleoside in mRNA + phosphate + H(+)</text>
        <dbReference type="Rhea" id="RHEA:67004"/>
        <dbReference type="Rhea" id="RHEA-COMP:17164"/>
        <dbReference type="Rhea" id="RHEA-COMP:17165"/>
        <dbReference type="ChEBI" id="CHEBI:15377"/>
        <dbReference type="ChEBI" id="CHEBI:15378"/>
        <dbReference type="ChEBI" id="CHEBI:43474"/>
        <dbReference type="ChEBI" id="CHEBI:167616"/>
        <dbReference type="ChEBI" id="CHEBI:167618"/>
        <dbReference type="EC" id="3.6.1.74"/>
    </reaction>
</comment>
<dbReference type="Gene3D" id="3.30.470.30">
    <property type="entry name" value="DNA ligase/mRNA capping enzyme"/>
    <property type="match status" value="1"/>
</dbReference>
<dbReference type="Gene3D" id="3.30.1490.430">
    <property type="match status" value="1"/>
</dbReference>
<dbReference type="GO" id="GO:0006370">
    <property type="term" value="P:7-methylguanosine mRNA capping"/>
    <property type="evidence" value="ECO:0007669"/>
    <property type="project" value="UniProtKB-UniRule"/>
</dbReference>
<keyword evidence="17" id="KW-1185">Reference proteome</keyword>
<dbReference type="EC" id="3.6.1.74" evidence="10"/>
<dbReference type="InterPro" id="IPR051029">
    <property type="entry name" value="mRNA_Capping_Enz/RNA_Phosphat"/>
</dbReference>
<dbReference type="InterPro" id="IPR012340">
    <property type="entry name" value="NA-bd_OB-fold"/>
</dbReference>
<feature type="domain" description="Tyrosine specific protein phosphatases" evidence="15">
    <location>
        <begin position="131"/>
        <end position="198"/>
    </location>
</feature>